<gene>
    <name evidence="2" type="ORF">NCTC10112_00324</name>
</gene>
<evidence type="ECO:0000313" key="2">
    <source>
        <dbReference type="EMBL" id="VEU55616.1"/>
    </source>
</evidence>
<dbReference type="RefSeq" id="WP_022935998.1">
    <property type="nucleotide sequence ID" value="NZ_LR214940.1"/>
</dbReference>
<dbReference type="InterPro" id="IPR005146">
    <property type="entry name" value="B3/B4_tRNA-bd"/>
</dbReference>
<dbReference type="OrthoDB" id="276580at2"/>
<dbReference type="InterPro" id="IPR020825">
    <property type="entry name" value="Phe-tRNA_synthase-like_B3/B4"/>
</dbReference>
<sequence length="235" mass="27007">MKRFIIDKSFWNIFPNAKLGIVIINNIINDLGKGKTNAILKKANREAEKYLESSIFSENPIVKSWREAFSKFKTKKGARCSIEALLKRIEKQNPVKEINTIVDIYNSASLFYGLPCGAEDIDSINGDLTLTITEGGDDFLPIGEEENDPTLQNELCYKDNIGAVCRCFNWRDGKRTMIQQNTKNVFLVMEIVDDSKFEDLKNALQFLKENYSKYLKFDKIETHLLSKENPEIIIY</sequence>
<dbReference type="GO" id="GO:0003723">
    <property type="term" value="F:RNA binding"/>
    <property type="evidence" value="ECO:0007669"/>
    <property type="project" value="InterPro"/>
</dbReference>
<dbReference type="Pfam" id="PF03483">
    <property type="entry name" value="B3_4"/>
    <property type="match status" value="1"/>
</dbReference>
<evidence type="ECO:0000313" key="3">
    <source>
        <dbReference type="Proteomes" id="UP000290482"/>
    </source>
</evidence>
<dbReference type="EMBL" id="LR214940">
    <property type="protein sequence ID" value="VEU55616.1"/>
    <property type="molecule type" value="Genomic_DNA"/>
</dbReference>
<dbReference type="SMART" id="SM00873">
    <property type="entry name" value="B3_4"/>
    <property type="match status" value="1"/>
</dbReference>
<dbReference type="KEGG" id="mob:NCTC10112_00324"/>
<dbReference type="PANTHER" id="PTHR39209">
    <property type="match status" value="1"/>
</dbReference>
<dbReference type="PANTHER" id="PTHR39209:SF2">
    <property type="entry name" value="CYTOPLASMIC PROTEIN"/>
    <property type="match status" value="1"/>
</dbReference>
<reference evidence="2 3" key="1">
    <citation type="submission" date="2019-01" db="EMBL/GenBank/DDBJ databases">
        <authorList>
            <consortium name="Pathogen Informatics"/>
        </authorList>
    </citation>
    <scope>NUCLEOTIDE SEQUENCE [LARGE SCALE GENOMIC DNA]</scope>
    <source>
        <strain evidence="2 3">NCTC10112</strain>
    </source>
</reference>
<dbReference type="GO" id="GO:0004826">
    <property type="term" value="F:phenylalanine-tRNA ligase activity"/>
    <property type="evidence" value="ECO:0007669"/>
    <property type="project" value="InterPro"/>
</dbReference>
<dbReference type="AlphaFoldDB" id="A0A448ZWJ1"/>
<dbReference type="Proteomes" id="UP000290482">
    <property type="component" value="Chromosome"/>
</dbReference>
<dbReference type="SUPFAM" id="SSF56037">
    <property type="entry name" value="PheT/TilS domain"/>
    <property type="match status" value="1"/>
</dbReference>
<keyword evidence="3" id="KW-1185">Reference proteome</keyword>
<protein>
    <submittedName>
        <fullName evidence="2">B3/4 domain</fullName>
    </submittedName>
</protein>
<accession>A0A448ZWJ1</accession>
<organism evidence="2 3">
    <name type="scientific">Metamycoplasma orale</name>
    <name type="common">Mycoplasma orale</name>
    <dbReference type="NCBI Taxonomy" id="2121"/>
    <lineage>
        <taxon>Bacteria</taxon>
        <taxon>Bacillati</taxon>
        <taxon>Mycoplasmatota</taxon>
        <taxon>Mycoplasmoidales</taxon>
        <taxon>Metamycoplasmataceae</taxon>
        <taxon>Metamycoplasma</taxon>
    </lineage>
</organism>
<evidence type="ECO:0000259" key="1">
    <source>
        <dbReference type="SMART" id="SM00873"/>
    </source>
</evidence>
<dbReference type="Gene3D" id="3.50.40.10">
    <property type="entry name" value="Phenylalanyl-trna Synthetase, Chain B, domain 3"/>
    <property type="match status" value="1"/>
</dbReference>
<name>A0A448ZWJ1_METOS</name>
<feature type="domain" description="B3/B4 tRNA-binding" evidence="1">
    <location>
        <begin position="63"/>
        <end position="216"/>
    </location>
</feature>
<proteinExistence type="predicted"/>